<dbReference type="KEGG" id="paun:MJA45_03115"/>
<feature type="domain" description="Polymerase nucleotidyl transferase" evidence="1">
    <location>
        <begin position="9"/>
        <end position="32"/>
    </location>
</feature>
<dbReference type="Pfam" id="PF01909">
    <property type="entry name" value="NTP_transf_2"/>
    <property type="match status" value="1"/>
</dbReference>
<dbReference type="GO" id="GO:0016779">
    <property type="term" value="F:nucleotidyltransferase activity"/>
    <property type="evidence" value="ECO:0007669"/>
    <property type="project" value="InterPro"/>
</dbReference>
<organism evidence="2 3">
    <name type="scientific">Paenibacillus aurantius</name>
    <dbReference type="NCBI Taxonomy" id="2918900"/>
    <lineage>
        <taxon>Bacteria</taxon>
        <taxon>Bacillati</taxon>
        <taxon>Bacillota</taxon>
        <taxon>Bacilli</taxon>
        <taxon>Bacillales</taxon>
        <taxon>Paenibacillaceae</taxon>
        <taxon>Paenibacillus</taxon>
    </lineage>
</organism>
<dbReference type="AlphaFoldDB" id="A0AA96LE17"/>
<reference evidence="2 3" key="1">
    <citation type="submission" date="2022-02" db="EMBL/GenBank/DDBJ databases">
        <title>Paenibacillus sp. MBLB1776 Whole Genome Shotgun Sequencing.</title>
        <authorList>
            <person name="Hwang C.Y."/>
            <person name="Cho E.-S."/>
            <person name="Seo M.-J."/>
        </authorList>
    </citation>
    <scope>NUCLEOTIDE SEQUENCE [LARGE SCALE GENOMIC DNA]</scope>
    <source>
        <strain evidence="2 3">MBLB1776</strain>
    </source>
</reference>
<evidence type="ECO:0000313" key="2">
    <source>
        <dbReference type="EMBL" id="WNQ12067.1"/>
    </source>
</evidence>
<accession>A0AA96LE17</accession>
<proteinExistence type="predicted"/>
<evidence type="ECO:0000259" key="1">
    <source>
        <dbReference type="Pfam" id="PF01909"/>
    </source>
</evidence>
<dbReference type="RefSeq" id="WP_315605844.1">
    <property type="nucleotide sequence ID" value="NZ_CP130318.1"/>
</dbReference>
<name>A0AA96LE17_9BACL</name>
<evidence type="ECO:0000313" key="3">
    <source>
        <dbReference type="Proteomes" id="UP001305702"/>
    </source>
</evidence>
<sequence>MIEGKISLDEFIVLVGSVARSDFFKESDIDVCRINCYSEVDRRSEWPNGPISYIDYELDVFKHLFNAGSLFIYHLLFEGVLLEGDIKRWNYFKSQFVLKCDFSEEINKIKEIMCIFNKVDIFGNHYMSLFSNLFINIKNFSIFYLASNGRFVFNKKQAIKYVFGDYYLDLLFDSYNQFERGIISNHWNYDRRKKAEEIIEYYQSKMEELSNVTY</sequence>
<dbReference type="InterPro" id="IPR002934">
    <property type="entry name" value="Polymerase_NTP_transf_dom"/>
</dbReference>
<dbReference type="EMBL" id="CP130318">
    <property type="protein sequence ID" value="WNQ12067.1"/>
    <property type="molecule type" value="Genomic_DNA"/>
</dbReference>
<dbReference type="Proteomes" id="UP001305702">
    <property type="component" value="Chromosome"/>
</dbReference>
<gene>
    <name evidence="2" type="ORF">MJA45_03115</name>
</gene>
<dbReference type="SUPFAM" id="SSF81301">
    <property type="entry name" value="Nucleotidyltransferase"/>
    <property type="match status" value="1"/>
</dbReference>
<protein>
    <submittedName>
        <fullName evidence="2">Nucleotidyltransferase domain-containing protein</fullName>
    </submittedName>
</protein>
<dbReference type="InterPro" id="IPR043519">
    <property type="entry name" value="NT_sf"/>
</dbReference>
<keyword evidence="3" id="KW-1185">Reference proteome</keyword>